<feature type="compositionally biased region" description="Acidic residues" evidence="1">
    <location>
        <begin position="428"/>
        <end position="440"/>
    </location>
</feature>
<dbReference type="EMBL" id="CP000302">
    <property type="protein sequence ID" value="ABE55300.1"/>
    <property type="molecule type" value="Genomic_DNA"/>
</dbReference>
<protein>
    <recommendedName>
        <fullName evidence="5">TIGR03503 family protein</fullName>
    </recommendedName>
</protein>
<evidence type="ECO:0000256" key="1">
    <source>
        <dbReference type="SAM" id="MobiDB-lite"/>
    </source>
</evidence>
<feature type="region of interest" description="Disordered" evidence="1">
    <location>
        <begin position="421"/>
        <end position="440"/>
    </location>
</feature>
<dbReference type="AlphaFoldDB" id="Q12MM6"/>
<evidence type="ECO:0000256" key="2">
    <source>
        <dbReference type="SAM" id="Phobius"/>
    </source>
</evidence>
<name>Q12MM6_SHEDO</name>
<gene>
    <name evidence="3" type="ordered locus">Sden_2017</name>
</gene>
<dbReference type="HOGENOM" id="CLU_045654_0_0_6"/>
<evidence type="ECO:0008006" key="5">
    <source>
        <dbReference type="Google" id="ProtNLM"/>
    </source>
</evidence>
<keyword evidence="2" id="KW-0812">Transmembrane</keyword>
<organism evidence="3 4">
    <name type="scientific">Shewanella denitrificans (strain OS217 / ATCC BAA-1090 / DSM 15013)</name>
    <dbReference type="NCBI Taxonomy" id="318161"/>
    <lineage>
        <taxon>Bacteria</taxon>
        <taxon>Pseudomonadati</taxon>
        <taxon>Pseudomonadota</taxon>
        <taxon>Gammaproteobacteria</taxon>
        <taxon>Alteromonadales</taxon>
        <taxon>Shewanellaceae</taxon>
        <taxon>Shewanella</taxon>
    </lineage>
</organism>
<dbReference type="Proteomes" id="UP000001982">
    <property type="component" value="Chromosome"/>
</dbReference>
<dbReference type="STRING" id="318161.Sden_2017"/>
<evidence type="ECO:0000313" key="3">
    <source>
        <dbReference type="EMBL" id="ABE55300.1"/>
    </source>
</evidence>
<feature type="transmembrane region" description="Helical" evidence="2">
    <location>
        <begin position="374"/>
        <end position="396"/>
    </location>
</feature>
<keyword evidence="2" id="KW-1133">Transmembrane helix</keyword>
<dbReference type="RefSeq" id="WP_011496456.1">
    <property type="nucleotide sequence ID" value="NC_007954.1"/>
</dbReference>
<dbReference type="InterPro" id="IPR020010">
    <property type="entry name" value="CHP03503"/>
</dbReference>
<dbReference type="eggNOG" id="COG2304">
    <property type="taxonomic scope" value="Bacteria"/>
</dbReference>
<keyword evidence="2" id="KW-0472">Membrane</keyword>
<dbReference type="OrthoDB" id="798937at2"/>
<proteinExistence type="predicted"/>
<dbReference type="KEGG" id="sdn:Sden_2017"/>
<dbReference type="NCBIfam" id="TIGR03503">
    <property type="entry name" value="TIGR03503 family protein"/>
    <property type="match status" value="1"/>
</dbReference>
<sequence length="440" mass="48789">MSPSFSYYRSVLIVFFLGAILFTAYGQAAEPVPYTSASELKNRFRIDHMVDEVILVVQRRYGSAPVIIVRPDGSKWYASRHPEEVKWVDGITGDMIQIKKPMPGPWQLLGNVVEGSSIQKISKLTIEVEPIPQPLFQGERLKVTAKMLGDDKLLRLPGLDYMLEWTVRLVSKHLPGDENFASGSIIAGGYKDDGEGLDESPDNAIFTSMINLNHPWGNYDYQVIARNAVFEREINYPIYLSKQPITVTMLSSEDPLSGIWNLELIVDDTVLKLNETHFEFELVGPAGLQIPITIADVTQANTLYPLPAATVFGSYRVKGSVVSSTLTGREIVLEIPEMFFNFIEPPQPPPTEEELAAVAAAAAKVAELKAKDDAIFWIITVNVGLLLFGIIGFVIWRKKQALAKALAAAELRLLQEQEAAEKKAASDDNAEIDLNQPEDD</sequence>
<accession>Q12MM6</accession>
<reference evidence="3 4" key="1">
    <citation type="submission" date="2006-03" db="EMBL/GenBank/DDBJ databases">
        <title>Complete sequence of Shewanella denitrificans OS217.</title>
        <authorList>
            <consortium name="US DOE Joint Genome Institute"/>
            <person name="Copeland A."/>
            <person name="Lucas S."/>
            <person name="Lapidus A."/>
            <person name="Barry K."/>
            <person name="Detter J.C."/>
            <person name="Glavina del Rio T."/>
            <person name="Hammon N."/>
            <person name="Israni S."/>
            <person name="Dalin E."/>
            <person name="Tice H."/>
            <person name="Pitluck S."/>
            <person name="Brettin T."/>
            <person name="Bruce D."/>
            <person name="Han C."/>
            <person name="Tapia R."/>
            <person name="Gilna P."/>
            <person name="Kiss H."/>
            <person name="Schmutz J."/>
            <person name="Larimer F."/>
            <person name="Land M."/>
            <person name="Hauser L."/>
            <person name="Kyrpides N."/>
            <person name="Lykidis A."/>
            <person name="Richardson P."/>
        </authorList>
    </citation>
    <scope>NUCLEOTIDE SEQUENCE [LARGE SCALE GENOMIC DNA]</scope>
    <source>
        <strain evidence="4">OS217 / ATCC BAA-1090 / DSM 15013</strain>
    </source>
</reference>
<keyword evidence="4" id="KW-1185">Reference proteome</keyword>
<evidence type="ECO:0000313" key="4">
    <source>
        <dbReference type="Proteomes" id="UP000001982"/>
    </source>
</evidence>